<dbReference type="InterPro" id="IPR000182">
    <property type="entry name" value="GNAT_dom"/>
</dbReference>
<dbReference type="GO" id="GO:0016747">
    <property type="term" value="F:acyltransferase activity, transferring groups other than amino-acyl groups"/>
    <property type="evidence" value="ECO:0007669"/>
    <property type="project" value="InterPro"/>
</dbReference>
<dbReference type="InterPro" id="IPR052564">
    <property type="entry name" value="N-acetyltrans/Recomb-assoc"/>
</dbReference>
<proteinExistence type="predicted"/>
<evidence type="ECO:0000313" key="2">
    <source>
        <dbReference type="EMBL" id="OPX46567.1"/>
    </source>
</evidence>
<dbReference type="EMBL" id="LTAY01000081">
    <property type="protein sequence ID" value="OPX46567.1"/>
    <property type="molecule type" value="Genomic_DNA"/>
</dbReference>
<protein>
    <submittedName>
        <fullName evidence="2">N-acetylglutamate synthase</fullName>
    </submittedName>
</protein>
<dbReference type="InterPro" id="IPR016181">
    <property type="entry name" value="Acyl_CoA_acyltransferase"/>
</dbReference>
<dbReference type="SUPFAM" id="SSF55729">
    <property type="entry name" value="Acyl-CoA N-acyltransferases (Nat)"/>
    <property type="match status" value="1"/>
</dbReference>
<dbReference type="Proteomes" id="UP000191448">
    <property type="component" value="Unassembled WGS sequence"/>
</dbReference>
<feature type="domain" description="N-acetyltransferase" evidence="1">
    <location>
        <begin position="4"/>
        <end position="158"/>
    </location>
</feature>
<dbReference type="PROSITE" id="PS51186">
    <property type="entry name" value="GNAT"/>
    <property type="match status" value="1"/>
</dbReference>
<evidence type="ECO:0000313" key="3">
    <source>
        <dbReference type="Proteomes" id="UP000191448"/>
    </source>
</evidence>
<dbReference type="Gene3D" id="3.40.630.30">
    <property type="match status" value="1"/>
</dbReference>
<dbReference type="Pfam" id="PF13508">
    <property type="entry name" value="Acetyltransf_7"/>
    <property type="match status" value="1"/>
</dbReference>
<sequence length="158" mass="18368">MDYLKIRQFKSEDAEKISQIIKRNFLEVNIKDYNSEDMQQLSNVYNSQKVLAIASYAHMYVACINNTIVGCGAISSYWGKEDESILLTIFVLPELHGKGIGSEIISTLENDEYFLRAKRIEIPSSITGCEFYRKKGYDFKNGIKELDEENHYRLEKFR</sequence>
<dbReference type="OrthoDB" id="9800797at2"/>
<gene>
    <name evidence="2" type="ORF">CLTHE_27880</name>
</gene>
<organism evidence="2 3">
    <name type="scientific">Clostridium thermobutyricum DSM 4928</name>
    <dbReference type="NCBI Taxonomy" id="1121339"/>
    <lineage>
        <taxon>Bacteria</taxon>
        <taxon>Bacillati</taxon>
        <taxon>Bacillota</taxon>
        <taxon>Clostridia</taxon>
        <taxon>Eubacteriales</taxon>
        <taxon>Clostridiaceae</taxon>
        <taxon>Clostridium</taxon>
    </lineage>
</organism>
<dbReference type="PANTHER" id="PTHR43451:SF1">
    <property type="entry name" value="ACETYLTRANSFERASE"/>
    <property type="match status" value="1"/>
</dbReference>
<dbReference type="RefSeq" id="WP_080023971.1">
    <property type="nucleotide sequence ID" value="NZ_LTAY01000081.1"/>
</dbReference>
<comment type="caution">
    <text evidence="2">The sequence shown here is derived from an EMBL/GenBank/DDBJ whole genome shotgun (WGS) entry which is preliminary data.</text>
</comment>
<accession>A0A1V4STK9</accession>
<evidence type="ECO:0000259" key="1">
    <source>
        <dbReference type="PROSITE" id="PS51186"/>
    </source>
</evidence>
<dbReference type="CDD" id="cd04301">
    <property type="entry name" value="NAT_SF"/>
    <property type="match status" value="1"/>
</dbReference>
<reference evidence="2 3" key="1">
    <citation type="submission" date="2016-02" db="EMBL/GenBank/DDBJ databases">
        <title>Genome sequence of Clostridium thermobutyricum DSM 4928.</title>
        <authorList>
            <person name="Poehlein A."/>
            <person name="Daniel R."/>
        </authorList>
    </citation>
    <scope>NUCLEOTIDE SEQUENCE [LARGE SCALE GENOMIC DNA]</scope>
    <source>
        <strain evidence="2 3">DSM 4928</strain>
    </source>
</reference>
<name>A0A1V4STK9_9CLOT</name>
<dbReference type="PANTHER" id="PTHR43451">
    <property type="entry name" value="ACETYLTRANSFERASE (GNAT) FAMILY PROTEIN"/>
    <property type="match status" value="1"/>
</dbReference>
<dbReference type="AlphaFoldDB" id="A0A1V4STK9"/>